<feature type="transmembrane region" description="Helical" evidence="9">
    <location>
        <begin position="167"/>
        <end position="188"/>
    </location>
</feature>
<dbReference type="Proteomes" id="UP001634394">
    <property type="component" value="Unassembled WGS sequence"/>
</dbReference>
<dbReference type="PROSITE" id="PS00237">
    <property type="entry name" value="G_PROTEIN_RECEP_F1_1"/>
    <property type="match status" value="1"/>
</dbReference>
<gene>
    <name evidence="11" type="ORF">ACJMK2_005659</name>
</gene>
<feature type="transmembrane region" description="Helical" evidence="9">
    <location>
        <begin position="319"/>
        <end position="342"/>
    </location>
</feature>
<feature type="transmembrane region" description="Helical" evidence="9">
    <location>
        <begin position="86"/>
        <end position="107"/>
    </location>
</feature>
<keyword evidence="12" id="KW-1185">Reference proteome</keyword>
<dbReference type="AlphaFoldDB" id="A0ABD3VTS8"/>
<feature type="transmembrane region" description="Helical" evidence="9">
    <location>
        <begin position="224"/>
        <end position="247"/>
    </location>
</feature>
<evidence type="ECO:0000256" key="4">
    <source>
        <dbReference type="ARBA" id="ARBA00023040"/>
    </source>
</evidence>
<comment type="caution">
    <text evidence="11">The sequence shown here is derived from an EMBL/GenBank/DDBJ whole genome shotgun (WGS) entry which is preliminary data.</text>
</comment>
<accession>A0ABD3VTS8</accession>
<evidence type="ECO:0000256" key="2">
    <source>
        <dbReference type="ARBA" id="ARBA00022692"/>
    </source>
</evidence>
<organism evidence="11 12">
    <name type="scientific">Sinanodonta woodiana</name>
    <name type="common">Chinese pond mussel</name>
    <name type="synonym">Anodonta woodiana</name>
    <dbReference type="NCBI Taxonomy" id="1069815"/>
    <lineage>
        <taxon>Eukaryota</taxon>
        <taxon>Metazoa</taxon>
        <taxon>Spiralia</taxon>
        <taxon>Lophotrochozoa</taxon>
        <taxon>Mollusca</taxon>
        <taxon>Bivalvia</taxon>
        <taxon>Autobranchia</taxon>
        <taxon>Heteroconchia</taxon>
        <taxon>Palaeoheterodonta</taxon>
        <taxon>Unionida</taxon>
        <taxon>Unionoidea</taxon>
        <taxon>Unionidae</taxon>
        <taxon>Unioninae</taxon>
        <taxon>Sinanodonta</taxon>
    </lineage>
</organism>
<feature type="domain" description="G-protein coupled receptors family 1 profile" evidence="10">
    <location>
        <begin position="65"/>
        <end position="342"/>
    </location>
</feature>
<protein>
    <recommendedName>
        <fullName evidence="10">G-protein coupled receptors family 1 profile domain-containing protein</fullName>
    </recommendedName>
</protein>
<evidence type="ECO:0000313" key="11">
    <source>
        <dbReference type="EMBL" id="KAL3863938.1"/>
    </source>
</evidence>
<dbReference type="InterPro" id="IPR000276">
    <property type="entry name" value="GPCR_Rhodpsn"/>
</dbReference>
<evidence type="ECO:0000256" key="1">
    <source>
        <dbReference type="ARBA" id="ARBA00004141"/>
    </source>
</evidence>
<dbReference type="CDD" id="cd00637">
    <property type="entry name" value="7tm_classA_rhodopsin-like"/>
    <property type="match status" value="1"/>
</dbReference>
<evidence type="ECO:0000256" key="7">
    <source>
        <dbReference type="ARBA" id="ARBA00023224"/>
    </source>
</evidence>
<keyword evidence="7 8" id="KW-0807">Transducer</keyword>
<dbReference type="PRINTS" id="PR00237">
    <property type="entry name" value="GPCRRHODOPSN"/>
</dbReference>
<feature type="transmembrane region" description="Helical" evidence="9">
    <location>
        <begin position="127"/>
        <end position="146"/>
    </location>
</feature>
<evidence type="ECO:0000256" key="5">
    <source>
        <dbReference type="ARBA" id="ARBA00023136"/>
    </source>
</evidence>
<dbReference type="InterPro" id="IPR017452">
    <property type="entry name" value="GPCR_Rhodpsn_7TM"/>
</dbReference>
<proteinExistence type="inferred from homology"/>
<dbReference type="PROSITE" id="PS50262">
    <property type="entry name" value="G_PROTEIN_RECEP_F1_2"/>
    <property type="match status" value="1"/>
</dbReference>
<keyword evidence="2 8" id="KW-0812">Transmembrane</keyword>
<dbReference type="GO" id="GO:0016020">
    <property type="term" value="C:membrane"/>
    <property type="evidence" value="ECO:0007669"/>
    <property type="project" value="UniProtKB-SubCell"/>
</dbReference>
<comment type="subcellular location">
    <subcellularLocation>
        <location evidence="1">Membrane</location>
        <topology evidence="1">Multi-pass membrane protein</topology>
    </subcellularLocation>
</comment>
<keyword evidence="6 8" id="KW-0675">Receptor</keyword>
<dbReference type="SUPFAM" id="SSF81321">
    <property type="entry name" value="Family A G protein-coupled receptor-like"/>
    <property type="match status" value="1"/>
</dbReference>
<evidence type="ECO:0000256" key="6">
    <source>
        <dbReference type="ARBA" id="ARBA00023170"/>
    </source>
</evidence>
<evidence type="ECO:0000256" key="3">
    <source>
        <dbReference type="ARBA" id="ARBA00022989"/>
    </source>
</evidence>
<reference evidence="11 12" key="1">
    <citation type="submission" date="2024-11" db="EMBL/GenBank/DDBJ databases">
        <title>Chromosome-level genome assembly of the freshwater bivalve Anodonta woodiana.</title>
        <authorList>
            <person name="Chen X."/>
        </authorList>
    </citation>
    <scope>NUCLEOTIDE SEQUENCE [LARGE SCALE GENOMIC DNA]</scope>
    <source>
        <strain evidence="11">MN2024</strain>
        <tissue evidence="11">Gills</tissue>
    </source>
</reference>
<dbReference type="EMBL" id="JBJQND010000010">
    <property type="protein sequence ID" value="KAL3863938.1"/>
    <property type="molecule type" value="Genomic_DNA"/>
</dbReference>
<keyword evidence="3 9" id="KW-1133">Transmembrane helix</keyword>
<dbReference type="Pfam" id="PF00001">
    <property type="entry name" value="7tm_1"/>
    <property type="match status" value="1"/>
</dbReference>
<feature type="transmembrane region" description="Helical" evidence="9">
    <location>
        <begin position="288"/>
        <end position="307"/>
    </location>
</feature>
<name>A0ABD3VTS8_SINWO</name>
<dbReference type="PANTHER" id="PTHR24238:SF47">
    <property type="entry name" value="ECDYSTEROIDS_DOPAMINE RECEPTOR-RELATED"/>
    <property type="match status" value="1"/>
</dbReference>
<dbReference type="GO" id="GO:0004930">
    <property type="term" value="F:G protein-coupled receptor activity"/>
    <property type="evidence" value="ECO:0007669"/>
    <property type="project" value="UniProtKB-KW"/>
</dbReference>
<keyword evidence="5 9" id="KW-0472">Membrane</keyword>
<sequence length="385" mass="43722">MLYRSLHSNTKMRNDLTSILSTVSDTNITRTTEDEKRNSINAEYAEVLLPLTSFFCVLGLVGLVGNSLVLCVYGKGKQLKNKNYRRYIVCLALIDIVTCMSLIPAEVIKHRNYFSFEQDGLCKAKCFFNVFAAASASFCLLAIGFDRYCKVYYPLSKYKDLKSSSKIPWCICVCSLLLGVLIAVPSAIMCGTDKSNMATSTGELTEVYLCGAALEYKYSIYRRVYRIGLCVLQAVLSIIMIAIYIRIGMKIKCHLRRISRGGNVPLDESDRINYYSSESKSRFASTNITLLCMVSLIYIITYGFYIALSFVNTINMKPITFAFFSLFFRLYFVQSVINPLLYFKMDQDFRDSCRKIFCFGKKEKDGTSKRISELFFSSPPQIVSL</sequence>
<keyword evidence="4 8" id="KW-0297">G-protein coupled receptor</keyword>
<evidence type="ECO:0000259" key="10">
    <source>
        <dbReference type="PROSITE" id="PS50262"/>
    </source>
</evidence>
<dbReference type="PANTHER" id="PTHR24238">
    <property type="entry name" value="G-PROTEIN COUPLED RECEPTOR"/>
    <property type="match status" value="1"/>
</dbReference>
<evidence type="ECO:0000256" key="9">
    <source>
        <dbReference type="SAM" id="Phobius"/>
    </source>
</evidence>
<comment type="similarity">
    <text evidence="8">Belongs to the G-protein coupled receptor 1 family.</text>
</comment>
<evidence type="ECO:0000256" key="8">
    <source>
        <dbReference type="RuleBase" id="RU000688"/>
    </source>
</evidence>
<dbReference type="Gene3D" id="1.20.1070.10">
    <property type="entry name" value="Rhodopsin 7-helix transmembrane proteins"/>
    <property type="match status" value="1"/>
</dbReference>
<feature type="transmembrane region" description="Helical" evidence="9">
    <location>
        <begin position="47"/>
        <end position="74"/>
    </location>
</feature>
<evidence type="ECO:0000313" key="12">
    <source>
        <dbReference type="Proteomes" id="UP001634394"/>
    </source>
</evidence>